<evidence type="ECO:0000313" key="3">
    <source>
        <dbReference type="Proteomes" id="UP000199302"/>
    </source>
</evidence>
<feature type="compositionally biased region" description="Polar residues" evidence="1">
    <location>
        <begin position="130"/>
        <end position="140"/>
    </location>
</feature>
<dbReference type="Proteomes" id="UP000199302">
    <property type="component" value="Unassembled WGS sequence"/>
</dbReference>
<dbReference type="Gene3D" id="3.40.50.2300">
    <property type="match status" value="1"/>
</dbReference>
<dbReference type="OrthoDB" id="9799372at2"/>
<dbReference type="STRING" id="871652.SAMN04515673_10118"/>
<dbReference type="SUPFAM" id="SSF52788">
    <property type="entry name" value="Phosphotyrosine protein phosphatases I"/>
    <property type="match status" value="1"/>
</dbReference>
<protein>
    <submittedName>
        <fullName evidence="2">Arsenate reductase</fullName>
    </submittedName>
</protein>
<dbReference type="InterPro" id="IPR036196">
    <property type="entry name" value="Ptyr_pPase_sf"/>
</dbReference>
<dbReference type="EMBL" id="FOYI01000001">
    <property type="protein sequence ID" value="SFQ94460.1"/>
    <property type="molecule type" value="Genomic_DNA"/>
</dbReference>
<organism evidence="2 3">
    <name type="scientific">Poseidonocella sedimentorum</name>
    <dbReference type="NCBI Taxonomy" id="871652"/>
    <lineage>
        <taxon>Bacteria</taxon>
        <taxon>Pseudomonadati</taxon>
        <taxon>Pseudomonadota</taxon>
        <taxon>Alphaproteobacteria</taxon>
        <taxon>Rhodobacterales</taxon>
        <taxon>Roseobacteraceae</taxon>
        <taxon>Poseidonocella</taxon>
    </lineage>
</organism>
<evidence type="ECO:0000256" key="1">
    <source>
        <dbReference type="SAM" id="MobiDB-lite"/>
    </source>
</evidence>
<gene>
    <name evidence="2" type="ORF">SAMN04515673_10118</name>
</gene>
<keyword evidence="3" id="KW-1185">Reference proteome</keyword>
<sequence>MGQHDLKSVLFCCDHNVLRSSMAEGILKKRAGRTISALSVGVENDLQIDGLAFAVCAENSVELIRDGTRCFDERAKGGEELDSFDLAVPLSPARQRRALALTRGCPLPVEYRSTLDPTPIGQSRHDKPSASRQARNQFADRQQDRFGAKRTSA</sequence>
<reference evidence="2 3" key="1">
    <citation type="submission" date="2016-10" db="EMBL/GenBank/DDBJ databases">
        <authorList>
            <person name="de Groot N.N."/>
        </authorList>
    </citation>
    <scope>NUCLEOTIDE SEQUENCE [LARGE SCALE GENOMIC DNA]</scope>
    <source>
        <strain evidence="3">KMM 9023,NRIC 0796,JCM 17311,KCTC 23692</strain>
    </source>
</reference>
<proteinExistence type="predicted"/>
<feature type="region of interest" description="Disordered" evidence="1">
    <location>
        <begin position="109"/>
        <end position="153"/>
    </location>
</feature>
<evidence type="ECO:0000313" key="2">
    <source>
        <dbReference type="EMBL" id="SFQ94460.1"/>
    </source>
</evidence>
<accession>A0A1I6CMR2</accession>
<name>A0A1I6CMR2_9RHOB</name>
<dbReference type="AlphaFoldDB" id="A0A1I6CMR2"/>